<dbReference type="InterPro" id="IPR050196">
    <property type="entry name" value="Cytochrome_P450_Monoox"/>
</dbReference>
<evidence type="ECO:0000256" key="9">
    <source>
        <dbReference type="ARBA" id="ARBA00022848"/>
    </source>
</evidence>
<accession>A0AA38INB8</accession>
<evidence type="ECO:0000256" key="1">
    <source>
        <dbReference type="ARBA" id="ARBA00001971"/>
    </source>
</evidence>
<protein>
    <recommendedName>
        <fullName evidence="17">Cytochrome P450</fullName>
    </recommendedName>
</protein>
<evidence type="ECO:0000256" key="14">
    <source>
        <dbReference type="PIRSR" id="PIRSR602401-1"/>
    </source>
</evidence>
<sequence length="728" mass="84688">MKCWAGSQLYVASSRPADVDKILTTCLNKSPFYETLDDVMKDAIATSKVNVWKKHRKMISPSFNSKIVNSFHDVFVKYSTEIVKFVNEAEGREQVNFVLVIWQQTFDAALETLANVKPHVIEERYNAITAFMKFEEILIQKFYKPWLLIGFIWKLSNFYKVHQTARQTFRAVFEKIVAEAHKAYESEDRNGRYVFIVINRPQLDGKLFLPNLIQLSQVKQITLEQILEETCFMIIAGSETTAITVNMVLIILGIYPDIQEKVYQELVSVLPHLEKDPTSEEISRLDYLERVIKETMRLSPAVPFILRYADEDINCGSQLYIISTRPTDVEKILTNCLNKSPFYNTIHDEAKNTLLTSPVSVWKEHRKMINPSFNPKVLNSFHDIFVDYSRKMVEFLESTDGKETTDLTPIIWQNTLDSTIETLTNIKPHLIKERYNAISATMKIEEILIQRLRKFWLLTDFFWKLSSLRKEYQQAWQKGHKIIENILAEQSRSSEFESVNPIRSQRFLPHLNKLNQNKLITHEDILEEASLMSIAASETTAITINIILTFLGIYSDVQEKAYQEVVSVTSCHQDPTLEEINRLEYVERVIKETLRLIPLVPFLMRSNEADITSDPFVFPAGCNFLIPVVTLHRDPEVWPDPEKFDPDRFLPDEVAKRHRCSYLPFSFGSRNCIGLKYGMMSMKVMIAMIVKKFKIRAVGMKSWKDMECDFLIMLKPKNSHLMFEKRTN</sequence>
<gene>
    <name evidence="15" type="ORF">Zmor_016090</name>
</gene>
<dbReference type="InterPro" id="IPR002401">
    <property type="entry name" value="Cyt_P450_E_grp-I"/>
</dbReference>
<dbReference type="GO" id="GO:0016705">
    <property type="term" value="F:oxidoreductase activity, acting on paired donors, with incorporation or reduction of molecular oxygen"/>
    <property type="evidence" value="ECO:0007669"/>
    <property type="project" value="InterPro"/>
</dbReference>
<dbReference type="InterPro" id="IPR036396">
    <property type="entry name" value="Cyt_P450_sf"/>
</dbReference>
<keyword evidence="12" id="KW-0503">Monooxygenase</keyword>
<comment type="subcellular location">
    <subcellularLocation>
        <location evidence="4">Endoplasmic reticulum membrane</location>
        <topology evidence="4">Peripheral membrane protein</topology>
    </subcellularLocation>
    <subcellularLocation>
        <location evidence="3">Microsome membrane</location>
        <topology evidence="3">Peripheral membrane protein</topology>
    </subcellularLocation>
</comment>
<dbReference type="GO" id="GO:0020037">
    <property type="term" value="F:heme binding"/>
    <property type="evidence" value="ECO:0007669"/>
    <property type="project" value="InterPro"/>
</dbReference>
<keyword evidence="7 14" id="KW-0479">Metal-binding</keyword>
<evidence type="ECO:0000256" key="2">
    <source>
        <dbReference type="ARBA" id="ARBA00003690"/>
    </source>
</evidence>
<evidence type="ECO:0000313" key="16">
    <source>
        <dbReference type="Proteomes" id="UP001168821"/>
    </source>
</evidence>
<evidence type="ECO:0000256" key="13">
    <source>
        <dbReference type="ARBA" id="ARBA00023136"/>
    </source>
</evidence>
<dbReference type="GO" id="GO:0005789">
    <property type="term" value="C:endoplasmic reticulum membrane"/>
    <property type="evidence" value="ECO:0007669"/>
    <property type="project" value="UniProtKB-SubCell"/>
</dbReference>
<keyword evidence="9" id="KW-0492">Microsome</keyword>
<organism evidence="15 16">
    <name type="scientific">Zophobas morio</name>
    <dbReference type="NCBI Taxonomy" id="2755281"/>
    <lineage>
        <taxon>Eukaryota</taxon>
        <taxon>Metazoa</taxon>
        <taxon>Ecdysozoa</taxon>
        <taxon>Arthropoda</taxon>
        <taxon>Hexapoda</taxon>
        <taxon>Insecta</taxon>
        <taxon>Pterygota</taxon>
        <taxon>Neoptera</taxon>
        <taxon>Endopterygota</taxon>
        <taxon>Coleoptera</taxon>
        <taxon>Polyphaga</taxon>
        <taxon>Cucujiformia</taxon>
        <taxon>Tenebrionidae</taxon>
        <taxon>Zophobas</taxon>
    </lineage>
</organism>
<evidence type="ECO:0000256" key="3">
    <source>
        <dbReference type="ARBA" id="ARBA00004174"/>
    </source>
</evidence>
<comment type="caution">
    <text evidence="15">The sequence shown here is derived from an EMBL/GenBank/DDBJ whole genome shotgun (WGS) entry which is preliminary data.</text>
</comment>
<keyword evidence="13" id="KW-0472">Membrane</keyword>
<evidence type="ECO:0000313" key="15">
    <source>
        <dbReference type="EMBL" id="KAJ3657056.1"/>
    </source>
</evidence>
<keyword evidence="10" id="KW-0560">Oxidoreductase</keyword>
<dbReference type="Proteomes" id="UP001168821">
    <property type="component" value="Unassembled WGS sequence"/>
</dbReference>
<dbReference type="PANTHER" id="PTHR24291">
    <property type="entry name" value="CYTOCHROME P450 FAMILY 4"/>
    <property type="match status" value="1"/>
</dbReference>
<keyword evidence="6 14" id="KW-0349">Heme</keyword>
<evidence type="ECO:0000256" key="12">
    <source>
        <dbReference type="ARBA" id="ARBA00023033"/>
    </source>
</evidence>
<proteinExistence type="inferred from homology"/>
<dbReference type="InterPro" id="IPR001128">
    <property type="entry name" value="Cyt_P450"/>
</dbReference>
<name>A0AA38INB8_9CUCU</name>
<evidence type="ECO:0008006" key="17">
    <source>
        <dbReference type="Google" id="ProtNLM"/>
    </source>
</evidence>
<dbReference type="EMBL" id="JALNTZ010000004">
    <property type="protein sequence ID" value="KAJ3657056.1"/>
    <property type="molecule type" value="Genomic_DNA"/>
</dbReference>
<evidence type="ECO:0000256" key="4">
    <source>
        <dbReference type="ARBA" id="ARBA00004406"/>
    </source>
</evidence>
<reference evidence="15" key="1">
    <citation type="journal article" date="2023" name="G3 (Bethesda)">
        <title>Whole genome assemblies of Zophobas morio and Tenebrio molitor.</title>
        <authorList>
            <person name="Kaur S."/>
            <person name="Stinson S.A."/>
            <person name="diCenzo G.C."/>
        </authorList>
    </citation>
    <scope>NUCLEOTIDE SEQUENCE</scope>
    <source>
        <strain evidence="15">QUZm001</strain>
    </source>
</reference>
<dbReference type="PROSITE" id="PS00086">
    <property type="entry name" value="CYTOCHROME_P450"/>
    <property type="match status" value="1"/>
</dbReference>
<dbReference type="AlphaFoldDB" id="A0AA38INB8"/>
<keyword evidence="11 14" id="KW-0408">Iron</keyword>
<dbReference type="PRINTS" id="PR00463">
    <property type="entry name" value="EP450I"/>
</dbReference>
<evidence type="ECO:0000256" key="10">
    <source>
        <dbReference type="ARBA" id="ARBA00023002"/>
    </source>
</evidence>
<evidence type="ECO:0000256" key="7">
    <source>
        <dbReference type="ARBA" id="ARBA00022723"/>
    </source>
</evidence>
<evidence type="ECO:0000256" key="8">
    <source>
        <dbReference type="ARBA" id="ARBA00022824"/>
    </source>
</evidence>
<evidence type="ECO:0000256" key="5">
    <source>
        <dbReference type="ARBA" id="ARBA00010617"/>
    </source>
</evidence>
<comment type="cofactor">
    <cofactor evidence="1 14">
        <name>heme</name>
        <dbReference type="ChEBI" id="CHEBI:30413"/>
    </cofactor>
</comment>
<comment type="function">
    <text evidence="2">May be involved in the metabolism of insect hormones and in the breakdown of synthetic insecticides.</text>
</comment>
<dbReference type="PRINTS" id="PR00385">
    <property type="entry name" value="P450"/>
</dbReference>
<dbReference type="InterPro" id="IPR017972">
    <property type="entry name" value="Cyt_P450_CS"/>
</dbReference>
<feature type="binding site" description="axial binding residue" evidence="14">
    <location>
        <position position="672"/>
    </location>
    <ligand>
        <name>heme</name>
        <dbReference type="ChEBI" id="CHEBI:30413"/>
    </ligand>
    <ligandPart>
        <name>Fe</name>
        <dbReference type="ChEBI" id="CHEBI:18248"/>
    </ligandPart>
</feature>
<comment type="similarity">
    <text evidence="5">Belongs to the cytochrome P450 family.</text>
</comment>
<keyword evidence="8" id="KW-0256">Endoplasmic reticulum</keyword>
<dbReference type="GO" id="GO:0005506">
    <property type="term" value="F:iron ion binding"/>
    <property type="evidence" value="ECO:0007669"/>
    <property type="project" value="InterPro"/>
</dbReference>
<dbReference type="Pfam" id="PF00067">
    <property type="entry name" value="p450"/>
    <property type="match status" value="2"/>
</dbReference>
<dbReference type="SUPFAM" id="SSF48264">
    <property type="entry name" value="Cytochrome P450"/>
    <property type="match status" value="2"/>
</dbReference>
<dbReference type="GO" id="GO:0004497">
    <property type="term" value="F:monooxygenase activity"/>
    <property type="evidence" value="ECO:0007669"/>
    <property type="project" value="UniProtKB-KW"/>
</dbReference>
<dbReference type="Gene3D" id="1.10.630.10">
    <property type="entry name" value="Cytochrome P450"/>
    <property type="match status" value="2"/>
</dbReference>
<evidence type="ECO:0000256" key="6">
    <source>
        <dbReference type="ARBA" id="ARBA00022617"/>
    </source>
</evidence>
<dbReference type="PANTHER" id="PTHR24291:SF189">
    <property type="entry name" value="CYTOCHROME P450 4C3-RELATED"/>
    <property type="match status" value="1"/>
</dbReference>
<evidence type="ECO:0000256" key="11">
    <source>
        <dbReference type="ARBA" id="ARBA00023004"/>
    </source>
</evidence>
<keyword evidence="16" id="KW-1185">Reference proteome</keyword>